<feature type="domain" description="Dienelactone hydrolase" evidence="3">
    <location>
        <begin position="37"/>
        <end position="169"/>
    </location>
</feature>
<dbReference type="GeneID" id="97403480"/>
<name>L7EV97_STRT8</name>
<evidence type="ECO:0000259" key="3">
    <source>
        <dbReference type="Pfam" id="PF01738"/>
    </source>
</evidence>
<dbReference type="PATRIC" id="fig|698760.3.peg.8489"/>
<dbReference type="RefSeq" id="WP_006382475.1">
    <property type="nucleotide sequence ID" value="NZ_AEJB01000601.1"/>
</dbReference>
<dbReference type="GO" id="GO:0052689">
    <property type="term" value="F:carboxylic ester hydrolase activity"/>
    <property type="evidence" value="ECO:0007669"/>
    <property type="project" value="UniProtKB-ARBA"/>
</dbReference>
<reference evidence="4 5" key="1">
    <citation type="journal article" date="2011" name="Plasmid">
        <title>Streptomyces turgidiscabies Car8 contains a modular pathogenicity island that shares virulence genes with other actinobacterial plant pathogens.</title>
        <authorList>
            <person name="Huguet-Tapia J.C."/>
            <person name="Badger J.H."/>
            <person name="Loria R."/>
            <person name="Pettis G.S."/>
        </authorList>
    </citation>
    <scope>NUCLEOTIDE SEQUENCE [LARGE SCALE GENOMIC DNA]</scope>
    <source>
        <strain evidence="4 5">Car8</strain>
    </source>
</reference>
<evidence type="ECO:0000256" key="1">
    <source>
        <dbReference type="ARBA" id="ARBA00008645"/>
    </source>
</evidence>
<dbReference type="PANTHER" id="PTHR22946:SF9">
    <property type="entry name" value="POLYKETIDE TRANSFERASE AF380"/>
    <property type="match status" value="1"/>
</dbReference>
<dbReference type="PANTHER" id="PTHR22946">
    <property type="entry name" value="DIENELACTONE HYDROLASE DOMAIN-CONTAINING PROTEIN-RELATED"/>
    <property type="match status" value="1"/>
</dbReference>
<sequence>MAEKIYPPLVMPDGVARQKVTVWSDGIALDADLYRPTAVATDAALPAVVLSHGWGGSKLTAERYAALFASAGMITLTFTQGSWFDSGSPLQLVGDAPDLDDGNQAHAQVRFIRDLVDPFAWTANLRAALDYIEGEPNVDPARIGLWGTSFGGGIAVHLAANDPRVKALAVQVAAIAPLSGPVAQLARKRAIDTARGDTDPIPQGVDPWPNMAGTPYLAKLAHFNPLAMVARLRAPALIIDAGDEEMFPIADNGARAAEIIKNTPGGVVDYQVIPGIDHYGVYFDGYEPGSRAALDWWERHL</sequence>
<proteinExistence type="inferred from homology"/>
<keyword evidence="5" id="KW-1185">Reference proteome</keyword>
<comment type="caution">
    <text evidence="4">The sequence shown here is derived from an EMBL/GenBank/DDBJ whole genome shotgun (WGS) entry which is preliminary data.</text>
</comment>
<protein>
    <recommendedName>
        <fullName evidence="3">Dienelactone hydrolase domain-containing protein</fullName>
    </recommendedName>
</protein>
<dbReference type="AlphaFoldDB" id="L7EV97"/>
<organism evidence="4 5">
    <name type="scientific">Streptomyces turgidiscabies (strain Car8)</name>
    <dbReference type="NCBI Taxonomy" id="698760"/>
    <lineage>
        <taxon>Bacteria</taxon>
        <taxon>Bacillati</taxon>
        <taxon>Actinomycetota</taxon>
        <taxon>Actinomycetes</taxon>
        <taxon>Kitasatosporales</taxon>
        <taxon>Streptomycetaceae</taxon>
        <taxon>Streptomyces</taxon>
    </lineage>
</organism>
<dbReference type="Proteomes" id="UP000010931">
    <property type="component" value="Unassembled WGS sequence"/>
</dbReference>
<dbReference type="InterPro" id="IPR050261">
    <property type="entry name" value="FrsA_esterase"/>
</dbReference>
<dbReference type="InterPro" id="IPR002925">
    <property type="entry name" value="Dienelactn_hydro"/>
</dbReference>
<gene>
    <name evidence="4" type="ORF">STRTUCAR8_00588</name>
</gene>
<comment type="similarity">
    <text evidence="1">Belongs to the AB hydrolase superfamily.</text>
</comment>
<dbReference type="STRING" id="85558.T45_07167"/>
<evidence type="ECO:0000313" key="4">
    <source>
        <dbReference type="EMBL" id="ELP62591.1"/>
    </source>
</evidence>
<dbReference type="Pfam" id="PF01738">
    <property type="entry name" value="DLH"/>
    <property type="match status" value="1"/>
</dbReference>
<dbReference type="EMBL" id="AEJB01000601">
    <property type="protein sequence ID" value="ELP62591.1"/>
    <property type="molecule type" value="Genomic_DNA"/>
</dbReference>
<evidence type="ECO:0000256" key="2">
    <source>
        <dbReference type="ARBA" id="ARBA00022801"/>
    </source>
</evidence>
<dbReference type="SUPFAM" id="SSF53474">
    <property type="entry name" value="alpha/beta-Hydrolases"/>
    <property type="match status" value="1"/>
</dbReference>
<dbReference type="InterPro" id="IPR029058">
    <property type="entry name" value="AB_hydrolase_fold"/>
</dbReference>
<keyword evidence="2" id="KW-0378">Hydrolase</keyword>
<evidence type="ECO:0000313" key="5">
    <source>
        <dbReference type="Proteomes" id="UP000010931"/>
    </source>
</evidence>
<accession>L7EV97</accession>
<dbReference type="Gene3D" id="3.40.50.1820">
    <property type="entry name" value="alpha/beta hydrolase"/>
    <property type="match status" value="1"/>
</dbReference>